<organism evidence="1">
    <name type="scientific">Mimiviridae sp. ChoanoV1</name>
    <dbReference type="NCBI Taxonomy" id="2596887"/>
    <lineage>
        <taxon>Viruses</taxon>
        <taxon>Varidnaviria</taxon>
        <taxon>Bamfordvirae</taxon>
        <taxon>Nucleocytoviricota</taxon>
        <taxon>Megaviricetes</taxon>
        <taxon>Imitervirales</taxon>
        <taxon>Schizomimiviridae</taxon>
    </lineage>
</organism>
<proteinExistence type="predicted"/>
<accession>A0A5B8HXW3</accession>
<evidence type="ECO:0000313" key="1">
    <source>
        <dbReference type="EMBL" id="QDY52070.1"/>
    </source>
</evidence>
<reference evidence="1" key="1">
    <citation type="submission" date="2018-11" db="EMBL/GenBank/DDBJ databases">
        <title>A distinct lineage of giant viruses engineers rhodopsin photosystems in predatory marine eukaryotes.</title>
        <authorList>
            <person name="Needham D.M."/>
            <person name="Yoshizawa S."/>
            <person name="Hosaka T."/>
            <person name="Poirier C."/>
            <person name="Choi C.-J."/>
            <person name="Hehenberger E."/>
            <person name="Irwin N.A.T."/>
            <person name="Wilken S."/>
            <person name="Yung C.-M."/>
            <person name="Bachy C."/>
            <person name="Kurihara R."/>
            <person name="Nakajima Y."/>
            <person name="Kojima K."/>
            <person name="Kimura-Someya T."/>
            <person name="Leonard G."/>
            <person name="Malmstrom R.R."/>
            <person name="Mende D."/>
            <person name="Olson D.K."/>
            <person name="Sudo Y."/>
            <person name="Sudek S."/>
            <person name="Richards T.A."/>
            <person name="DeLong E.F."/>
            <person name="Keeling P.J."/>
            <person name="Santoro A.E."/>
            <person name="Shirouzu M."/>
            <person name="Iwasaki W."/>
            <person name="Worden A.Z."/>
        </authorList>
    </citation>
    <scope>NUCLEOTIDE SEQUENCE</scope>
</reference>
<name>A0A5B8HXW3_9VIRU</name>
<gene>
    <name evidence="1" type="ORF">3_49</name>
</gene>
<protein>
    <submittedName>
        <fullName evidence="1">Uncharacterized protein</fullName>
    </submittedName>
</protein>
<dbReference type="EMBL" id="MK250087">
    <property type="protein sequence ID" value="QDY52070.1"/>
    <property type="molecule type" value="Genomic_DNA"/>
</dbReference>
<sequence length="143" mass="17046">MYIYIFVSSFFITALIAKTCIKLKPSTQDDFDEKLLMFSNVHYMKNVNLLSYFSEPENFVRLEKLLDKSNGIFEKTLKLLKNNEEIKNDYEITSDFFENIYPFEIEPEIKTPFLINDNIINSSLGQLNFFKWLLENDYLLHIE</sequence>